<sequence>MALPLLNEKKIDQFLNNVKDRGVWLSDINFRYNPRKHFLMVDGLGASGMQLDEEYYENVRDHLEYADLSWLTPMCNKLSTHLSATINVLDDGTINQDTVRLQFTVEVNEHDNLKRLVYTKLKNFIYFKDFIEEINFKGTGSKIRAIILILNVDVKKLSKILSSNNDQVNNTVNKSILEQWVATASMVEQHYTTAYHINCIIPVLKGKMQYNIKKDSVMLRINLDEGAFK</sequence>
<comment type="caution">
    <text evidence="1">The sequence shown here is derived from an EMBL/GenBank/DDBJ whole genome shotgun (WGS) entry which is preliminary data.</text>
</comment>
<proteinExistence type="predicted"/>
<accession>A0A5M8RIQ8</accession>
<dbReference type="AlphaFoldDB" id="A0A5M8RIQ8"/>
<dbReference type="Proteomes" id="UP000324326">
    <property type="component" value="Unassembled WGS sequence"/>
</dbReference>
<evidence type="ECO:0000313" key="2">
    <source>
        <dbReference type="Proteomes" id="UP000324326"/>
    </source>
</evidence>
<protein>
    <submittedName>
        <fullName evidence="1">Uncharacterized protein</fullName>
    </submittedName>
</protein>
<dbReference type="RefSeq" id="WP_150149984.1">
    <property type="nucleotide sequence ID" value="NZ_QSND01000007.1"/>
</dbReference>
<gene>
    <name evidence="1" type="ORF">DX927_23110</name>
</gene>
<name>A0A5M8RIQ8_9BACI</name>
<dbReference type="EMBL" id="QSND01000007">
    <property type="protein sequence ID" value="KAA6446943.1"/>
    <property type="molecule type" value="Genomic_DNA"/>
</dbReference>
<reference evidence="1 2" key="1">
    <citation type="submission" date="2018-08" db="EMBL/GenBank/DDBJ databases">
        <title>Bacillus phenotypic plasticity.</title>
        <authorList>
            <person name="Hurtado E."/>
        </authorList>
    </citation>
    <scope>NUCLEOTIDE SEQUENCE [LARGE SCALE GENOMIC DNA]</scope>
    <source>
        <strain evidence="1 2">427</strain>
    </source>
</reference>
<evidence type="ECO:0000313" key="1">
    <source>
        <dbReference type="EMBL" id="KAA6446943.1"/>
    </source>
</evidence>
<organism evidence="1 2">
    <name type="scientific">Bacillus swezeyi</name>
    <dbReference type="NCBI Taxonomy" id="1925020"/>
    <lineage>
        <taxon>Bacteria</taxon>
        <taxon>Bacillati</taxon>
        <taxon>Bacillota</taxon>
        <taxon>Bacilli</taxon>
        <taxon>Bacillales</taxon>
        <taxon>Bacillaceae</taxon>
        <taxon>Bacillus</taxon>
    </lineage>
</organism>